<geneLocation type="plasmid" evidence="1 2">
    <name>pVP-16-VB00198-1</name>
</geneLocation>
<protein>
    <submittedName>
        <fullName evidence="1">Uncharacterized protein</fullName>
    </submittedName>
</protein>
<sequence>MQNNKLVAIPTTLRLEVPSDMSDEAIKKLVDALTIGDFAIYPDDTNKSLISQVIEHSTVEPDIEIESVVNQVSSVDLWSAGNEYSVIEL</sequence>
<gene>
    <name evidence="1" type="ORF">M5598_27740</name>
</gene>
<organism evidence="1 2">
    <name type="scientific">Vibrio parahaemolyticus</name>
    <dbReference type="NCBI Taxonomy" id="670"/>
    <lineage>
        <taxon>Bacteria</taxon>
        <taxon>Pseudomonadati</taxon>
        <taxon>Pseudomonadota</taxon>
        <taxon>Gammaproteobacteria</taxon>
        <taxon>Vibrionales</taxon>
        <taxon>Vibrionaceae</taxon>
        <taxon>Vibrio</taxon>
    </lineage>
</organism>
<keyword evidence="1" id="KW-0614">Plasmid</keyword>
<reference evidence="1" key="1">
    <citation type="submission" date="2022-05" db="EMBL/GenBank/DDBJ databases">
        <title>Megaplasmid of Vibrio parahaemolyticus.</title>
        <authorList>
            <person name="Strauch E."/>
            <person name="Borowiak M."/>
        </authorList>
    </citation>
    <scope>NUCLEOTIDE SEQUENCE</scope>
    <source>
        <strain evidence="1">16-VB00198</strain>
        <plasmid evidence="1">pVP-16-VB00198-1</plasmid>
    </source>
</reference>
<proteinExistence type="predicted"/>
<evidence type="ECO:0000313" key="2">
    <source>
        <dbReference type="Proteomes" id="UP001163036"/>
    </source>
</evidence>
<dbReference type="Proteomes" id="UP001163036">
    <property type="component" value="Plasmid pVP-16-VB00198-1"/>
</dbReference>
<dbReference type="RefSeq" id="WP_053312420.1">
    <property type="nucleotide sequence ID" value="NZ_CP062152.1"/>
</dbReference>
<dbReference type="AlphaFoldDB" id="A0AA46URG2"/>
<evidence type="ECO:0000313" key="1">
    <source>
        <dbReference type="EMBL" id="UYV29776.1"/>
    </source>
</evidence>
<accession>A0AA46URG2</accession>
<dbReference type="EMBL" id="CP097357">
    <property type="protein sequence ID" value="UYV29776.1"/>
    <property type="molecule type" value="Genomic_DNA"/>
</dbReference>
<name>A0AA46URG2_VIBPH</name>